<reference evidence="1" key="1">
    <citation type="journal article" date="2022" name="Front. Microbiol.">
        <title>New perspectives on an old grouping: The genomic and phenotypic variability of Oxalobacter formigenes and the implications for calcium oxalate stone prevention.</title>
        <authorList>
            <person name="Chmiel J.A."/>
            <person name="Carr C."/>
            <person name="Stuivenberg G.A."/>
            <person name="Venema R."/>
            <person name="Chanyi R.M."/>
            <person name="Al K.F."/>
            <person name="Giguere D."/>
            <person name="Say H."/>
            <person name="Akouris P.P."/>
            <person name="Dominguez Romero S.A."/>
            <person name="Kwong A."/>
            <person name="Tai V."/>
            <person name="Koval S.F."/>
            <person name="Razvi H."/>
            <person name="Bjazevic J."/>
            <person name="Burton J.P."/>
        </authorList>
    </citation>
    <scope>NUCLEOTIDE SEQUENCE</scope>
    <source>
        <strain evidence="1">OxK</strain>
    </source>
</reference>
<dbReference type="RefSeq" id="WP_269315735.1">
    <property type="nucleotide sequence ID" value="NZ_CP098251.1"/>
</dbReference>
<accession>A0A9E9LB31</accession>
<organism evidence="1">
    <name type="scientific">Oxalobacter aliiformigenes</name>
    <dbReference type="NCBI Taxonomy" id="2946593"/>
    <lineage>
        <taxon>Bacteria</taxon>
        <taxon>Pseudomonadati</taxon>
        <taxon>Pseudomonadota</taxon>
        <taxon>Betaproteobacteria</taxon>
        <taxon>Burkholderiales</taxon>
        <taxon>Oxalobacteraceae</taxon>
        <taxon>Oxalobacter</taxon>
    </lineage>
</organism>
<dbReference type="Proteomes" id="UP001164819">
    <property type="component" value="Chromosome"/>
</dbReference>
<evidence type="ECO:0000313" key="1">
    <source>
        <dbReference type="EMBL" id="WAV90785.1"/>
    </source>
</evidence>
<sequence length="309" mass="35588">MMKKISLGSMVFDLLKDQPEKQLTARQIAKQVFAVYPAYCMAKREASTHLETENDVITQLAAEIGAHRPALQIKHPQIKTTAGRPKKYYYTEKTEEAEIEAAEEQSVVCNGESAELLSEQALYPLLTNYLRNELNVFSLRIDEKKSSNKKGKNGNKWLHPDLVGLEDIGAHWEHTVKECIAYYGDKRTRLWSFEVKKTVNMSNVREAFFQAVSNSSWANLGYLVAMKIDGGETMRELRMLNAAHGIGVIQLDTLNVSESQILILAREKELVDWNSCHRLVQENPDFKRYIRLVKQFYQVKEIKPYDWDR</sequence>
<proteinExistence type="predicted"/>
<dbReference type="AlphaFoldDB" id="A0A9E9LB31"/>
<protein>
    <submittedName>
        <fullName evidence="1">HrgA protein</fullName>
    </submittedName>
</protein>
<name>A0A9E9LB31_9BURK</name>
<dbReference type="EMBL" id="CP098251">
    <property type="protein sequence ID" value="WAV90785.1"/>
    <property type="molecule type" value="Genomic_DNA"/>
</dbReference>
<gene>
    <name evidence="1" type="ORF">NB646_08045</name>
</gene>